<dbReference type="Proteomes" id="UP000015106">
    <property type="component" value="Chromosome 6"/>
</dbReference>
<evidence type="ECO:0000313" key="2">
    <source>
        <dbReference type="Proteomes" id="UP000015106"/>
    </source>
</evidence>
<protein>
    <submittedName>
        <fullName evidence="1">Uncharacterized protein</fullName>
    </submittedName>
</protein>
<accession>A0A8R7US03</accession>
<keyword evidence="2" id="KW-1185">Reference proteome</keyword>
<proteinExistence type="predicted"/>
<reference evidence="1" key="2">
    <citation type="submission" date="2018-03" db="EMBL/GenBank/DDBJ databases">
        <title>The Triticum urartu genome reveals the dynamic nature of wheat genome evolution.</title>
        <authorList>
            <person name="Ling H."/>
            <person name="Ma B."/>
            <person name="Shi X."/>
            <person name="Liu H."/>
            <person name="Dong L."/>
            <person name="Sun H."/>
            <person name="Cao Y."/>
            <person name="Gao Q."/>
            <person name="Zheng S."/>
            <person name="Li Y."/>
            <person name="Yu Y."/>
            <person name="Du H."/>
            <person name="Qi M."/>
            <person name="Li Y."/>
            <person name="Yu H."/>
            <person name="Cui Y."/>
            <person name="Wang N."/>
            <person name="Chen C."/>
            <person name="Wu H."/>
            <person name="Zhao Y."/>
            <person name="Zhang J."/>
            <person name="Li Y."/>
            <person name="Zhou W."/>
            <person name="Zhang B."/>
            <person name="Hu W."/>
            <person name="Eijk M."/>
            <person name="Tang J."/>
            <person name="Witsenboer H."/>
            <person name="Zhao S."/>
            <person name="Li Z."/>
            <person name="Zhang A."/>
            <person name="Wang D."/>
            <person name="Liang C."/>
        </authorList>
    </citation>
    <scope>NUCLEOTIDE SEQUENCE [LARGE SCALE GENOMIC DNA]</scope>
    <source>
        <strain evidence="1">cv. G1812</strain>
    </source>
</reference>
<evidence type="ECO:0000313" key="1">
    <source>
        <dbReference type="EnsemblPlants" id="TuG1812G0600002420.01.T01.cds423207"/>
    </source>
</evidence>
<dbReference type="EnsemblPlants" id="TuG1812G0600002420.01.T01">
    <property type="protein sequence ID" value="TuG1812G0600002420.01.T01.cds423207"/>
    <property type="gene ID" value="TuG1812G0600002420.01"/>
</dbReference>
<dbReference type="AlphaFoldDB" id="A0A8R7US03"/>
<organism evidence="1 2">
    <name type="scientific">Triticum urartu</name>
    <name type="common">Red wild einkorn</name>
    <name type="synonym">Crithodium urartu</name>
    <dbReference type="NCBI Taxonomy" id="4572"/>
    <lineage>
        <taxon>Eukaryota</taxon>
        <taxon>Viridiplantae</taxon>
        <taxon>Streptophyta</taxon>
        <taxon>Embryophyta</taxon>
        <taxon>Tracheophyta</taxon>
        <taxon>Spermatophyta</taxon>
        <taxon>Magnoliopsida</taxon>
        <taxon>Liliopsida</taxon>
        <taxon>Poales</taxon>
        <taxon>Poaceae</taxon>
        <taxon>BOP clade</taxon>
        <taxon>Pooideae</taxon>
        <taxon>Triticodae</taxon>
        <taxon>Triticeae</taxon>
        <taxon>Triticinae</taxon>
        <taxon>Triticum</taxon>
    </lineage>
</organism>
<reference evidence="2" key="1">
    <citation type="journal article" date="2013" name="Nature">
        <title>Draft genome of the wheat A-genome progenitor Triticum urartu.</title>
        <authorList>
            <person name="Ling H.Q."/>
            <person name="Zhao S."/>
            <person name="Liu D."/>
            <person name="Wang J."/>
            <person name="Sun H."/>
            <person name="Zhang C."/>
            <person name="Fan H."/>
            <person name="Li D."/>
            <person name="Dong L."/>
            <person name="Tao Y."/>
            <person name="Gao C."/>
            <person name="Wu H."/>
            <person name="Li Y."/>
            <person name="Cui Y."/>
            <person name="Guo X."/>
            <person name="Zheng S."/>
            <person name="Wang B."/>
            <person name="Yu K."/>
            <person name="Liang Q."/>
            <person name="Yang W."/>
            <person name="Lou X."/>
            <person name="Chen J."/>
            <person name="Feng M."/>
            <person name="Jian J."/>
            <person name="Zhang X."/>
            <person name="Luo G."/>
            <person name="Jiang Y."/>
            <person name="Liu J."/>
            <person name="Wang Z."/>
            <person name="Sha Y."/>
            <person name="Zhang B."/>
            <person name="Wu H."/>
            <person name="Tang D."/>
            <person name="Shen Q."/>
            <person name="Xue P."/>
            <person name="Zou S."/>
            <person name="Wang X."/>
            <person name="Liu X."/>
            <person name="Wang F."/>
            <person name="Yang Y."/>
            <person name="An X."/>
            <person name="Dong Z."/>
            <person name="Zhang K."/>
            <person name="Zhang X."/>
            <person name="Luo M.C."/>
            <person name="Dvorak J."/>
            <person name="Tong Y."/>
            <person name="Wang J."/>
            <person name="Yang H."/>
            <person name="Li Z."/>
            <person name="Wang D."/>
            <person name="Zhang A."/>
            <person name="Wang J."/>
        </authorList>
    </citation>
    <scope>NUCLEOTIDE SEQUENCE</scope>
    <source>
        <strain evidence="2">cv. G1812</strain>
    </source>
</reference>
<reference evidence="1" key="3">
    <citation type="submission" date="2022-06" db="UniProtKB">
        <authorList>
            <consortium name="EnsemblPlants"/>
        </authorList>
    </citation>
    <scope>IDENTIFICATION</scope>
</reference>
<dbReference type="Gramene" id="TuG1812G0600002420.01.T01">
    <property type="protein sequence ID" value="TuG1812G0600002420.01.T01.cds423207"/>
    <property type="gene ID" value="TuG1812G0600002420.01"/>
</dbReference>
<name>A0A8R7US03_TRIUA</name>
<sequence length="38" mass="4057">MRTGGSSPCGRRGLSVELSFFSCSPSNLPRAAVQRETN</sequence>